<reference evidence="5" key="1">
    <citation type="submission" date="2021-02" db="EMBL/GenBank/DDBJ databases">
        <authorList>
            <person name="Nowell W R."/>
        </authorList>
    </citation>
    <scope>NUCLEOTIDE SEQUENCE</scope>
</reference>
<evidence type="ECO:0000313" key="5">
    <source>
        <dbReference type="EMBL" id="CAF4743275.1"/>
    </source>
</evidence>
<dbReference type="Gene3D" id="2.60.120.200">
    <property type="match status" value="2"/>
</dbReference>
<accession>A0A821KZ68</accession>
<keyword evidence="1 3" id="KW-0732">Signal</keyword>
<feature type="domain" description="LamG-like jellyroll fold" evidence="4">
    <location>
        <begin position="332"/>
        <end position="464"/>
    </location>
</feature>
<dbReference type="SMART" id="SM00560">
    <property type="entry name" value="LamGL"/>
    <property type="match status" value="1"/>
</dbReference>
<name>A0A821KZ68_9BILA</name>
<proteinExistence type="predicted"/>
<dbReference type="AlphaFoldDB" id="A0A821KZ68"/>
<protein>
    <recommendedName>
        <fullName evidence="4">LamG-like jellyroll fold domain-containing protein</fullName>
    </recommendedName>
</protein>
<dbReference type="Proteomes" id="UP000663838">
    <property type="component" value="Unassembled WGS sequence"/>
</dbReference>
<evidence type="ECO:0000313" key="6">
    <source>
        <dbReference type="Proteomes" id="UP000663838"/>
    </source>
</evidence>
<keyword evidence="2" id="KW-1015">Disulfide bond</keyword>
<dbReference type="InterPro" id="IPR013320">
    <property type="entry name" value="ConA-like_dom_sf"/>
</dbReference>
<sequence>MEKYFLWIIFFYSHLLPSLHSQIFQSRIYLTAFGTAFQPRSPIEILSSSSQIQSLFRCAMQCNQNRQCCTFDYNYLPLVCRLFEGELSTGNILYNITSSSRIGAILYDVTIQSYSSYGQTCEQCGMGINRYLQCINDTCQCPPDTFWNGQMCLNQLYNGSNCNYSLPSCRQDLNLSCSYQTSKCTALEIGVISTVPMTSSQVSSPMTSSQLSSPVTSAQLSSPVTSAQLSSPVTSAQLSSRMTSAQLSSLITTHRATSQSQTSITTVTSSPVTSIFWAFDNNVNDLYNVYNGVPTSVTYYSPGINGYGTAAQFSYSISSINIPSPYVNLQNRSYTFDCWVNPGTTMYSNDYLIFFVCPVQQNDKCMQVLIRYGKPMLTIWYGDCLSSNSITVNVWTHLAFVFDYHANQATLYVNGVVDTVCTSYPSFQGIPTATSWIGWSSTVNMYYSGLIDQLSLVTRVKTAREVLDAATLVLYYSFDNNVLYDSGPNFINGTGINVAFASGRVNQAAMLNTTPSYVTASNLVLFSLLNQPYSFSFWINAYSTINATLVYAWKSTLNNKSCLPILGFTSLGSIVAQKRNSTTVVSIVGPVISPHTWVHIAHTYSPSDGIRLFINGTLVASSSWLESVASKASTINIAVGHCINATLCSCSSGVIRPGQYNGLIDEFRFYSRRLNTSDILALTNP</sequence>
<comment type="caution">
    <text evidence="5">The sequence shown here is derived from an EMBL/GenBank/DDBJ whole genome shotgun (WGS) entry which is preliminary data.</text>
</comment>
<evidence type="ECO:0000256" key="2">
    <source>
        <dbReference type="ARBA" id="ARBA00023157"/>
    </source>
</evidence>
<dbReference type="InterPro" id="IPR006558">
    <property type="entry name" value="LamG-like"/>
</dbReference>
<feature type="chain" id="PRO_5032527455" description="LamG-like jellyroll fold domain-containing protein" evidence="3">
    <location>
        <begin position="22"/>
        <end position="685"/>
    </location>
</feature>
<dbReference type="SUPFAM" id="SSF49899">
    <property type="entry name" value="Concanavalin A-like lectins/glucanases"/>
    <property type="match status" value="2"/>
</dbReference>
<evidence type="ECO:0000259" key="4">
    <source>
        <dbReference type="SMART" id="SM00560"/>
    </source>
</evidence>
<dbReference type="Pfam" id="PF13385">
    <property type="entry name" value="Laminin_G_3"/>
    <property type="match status" value="2"/>
</dbReference>
<evidence type="ECO:0000256" key="3">
    <source>
        <dbReference type="SAM" id="SignalP"/>
    </source>
</evidence>
<evidence type="ECO:0000256" key="1">
    <source>
        <dbReference type="ARBA" id="ARBA00022729"/>
    </source>
</evidence>
<gene>
    <name evidence="5" type="ORF">TOA249_LOCUS19833</name>
</gene>
<organism evidence="5 6">
    <name type="scientific">Rotaria socialis</name>
    <dbReference type="NCBI Taxonomy" id="392032"/>
    <lineage>
        <taxon>Eukaryota</taxon>
        <taxon>Metazoa</taxon>
        <taxon>Spiralia</taxon>
        <taxon>Gnathifera</taxon>
        <taxon>Rotifera</taxon>
        <taxon>Eurotatoria</taxon>
        <taxon>Bdelloidea</taxon>
        <taxon>Philodinida</taxon>
        <taxon>Philodinidae</taxon>
        <taxon>Rotaria</taxon>
    </lineage>
</organism>
<feature type="signal peptide" evidence="3">
    <location>
        <begin position="1"/>
        <end position="21"/>
    </location>
</feature>
<dbReference type="EMBL" id="CAJOBS010001579">
    <property type="protein sequence ID" value="CAF4743275.1"/>
    <property type="molecule type" value="Genomic_DNA"/>
</dbReference>